<dbReference type="InterPro" id="IPR036412">
    <property type="entry name" value="HAD-like_sf"/>
</dbReference>
<evidence type="ECO:0008006" key="3">
    <source>
        <dbReference type="Google" id="ProtNLM"/>
    </source>
</evidence>
<reference evidence="1 2" key="1">
    <citation type="journal article" date="2011" name="Stand. Genomic Sci.">
        <title>Complete genome sequence of the gliding, heparinolytic Pedobacter saltans type strain (113).</title>
        <authorList>
            <person name="Liolios K."/>
            <person name="Sikorski J."/>
            <person name="Lu M."/>
            <person name="Nolan M."/>
            <person name="Lapidus A."/>
            <person name="Lucas S."/>
            <person name="Hammon N."/>
            <person name="Deshpande S."/>
            <person name="Cheng J.F."/>
            <person name="Tapia R."/>
            <person name="Han C."/>
            <person name="Goodwin L."/>
            <person name="Pitluck S."/>
            <person name="Huntemann M."/>
            <person name="Ivanova N."/>
            <person name="Pagani I."/>
            <person name="Mavromatis K."/>
            <person name="Ovchinikova G."/>
            <person name="Pati A."/>
            <person name="Chen A."/>
            <person name="Palaniappan K."/>
            <person name="Land M."/>
            <person name="Hauser L."/>
            <person name="Brambilla E.M."/>
            <person name="Kotsyurbenko O."/>
            <person name="Rohde M."/>
            <person name="Tindall B.J."/>
            <person name="Abt B."/>
            <person name="Goker M."/>
            <person name="Detter J.C."/>
            <person name="Woyke T."/>
            <person name="Bristow J."/>
            <person name="Eisen J.A."/>
            <person name="Markowitz V."/>
            <person name="Hugenholtz P."/>
            <person name="Klenk H.P."/>
            <person name="Kyrpides N.C."/>
        </authorList>
    </citation>
    <scope>NUCLEOTIDE SEQUENCE [LARGE SCALE GENOMIC DNA]</scope>
    <source>
        <strain evidence="2">ATCC 51119 / DSM 12145 / JCM 21818 / LMG 10337 / NBRC 100064 / NCIMB 13643</strain>
    </source>
</reference>
<keyword evidence="2" id="KW-1185">Reference proteome</keyword>
<sequence length="200" mass="23570">MISYSNLPEGKNAVIFELDDVLFPERDYDLQFFYLFANFLEYVEQFPPAQDLISFMSKRYEVHGKDNMFEELSGTFGVDPKYRENYQRLYENAKLPLKLLLYKEALEFMQELVTNRKQLFILTKGNPKTQFNKITQVEWNGLEKYLKVYYVDEFEGDFHKALTVLIAQNNLQKSELTIVSKAKDEEQANLFGVSFVCVNN</sequence>
<accession>F0S7P0</accession>
<organism evidence="1 2">
    <name type="scientific">Pseudopedobacter saltans (strain ATCC 51119 / DSM 12145 / JCM 21818 / CCUG 39354 / LMG 10337 / NBRC 100064 / NCIMB 13643)</name>
    <name type="common">Pedobacter saltans</name>
    <dbReference type="NCBI Taxonomy" id="762903"/>
    <lineage>
        <taxon>Bacteria</taxon>
        <taxon>Pseudomonadati</taxon>
        <taxon>Bacteroidota</taxon>
        <taxon>Sphingobacteriia</taxon>
        <taxon>Sphingobacteriales</taxon>
        <taxon>Sphingobacteriaceae</taxon>
        <taxon>Pseudopedobacter</taxon>
    </lineage>
</organism>
<dbReference type="InterPro" id="IPR041492">
    <property type="entry name" value="HAD_2"/>
</dbReference>
<dbReference type="InterPro" id="IPR023214">
    <property type="entry name" value="HAD_sf"/>
</dbReference>
<dbReference type="EMBL" id="CP002545">
    <property type="protein sequence ID" value="ADY52300.1"/>
    <property type="molecule type" value="Genomic_DNA"/>
</dbReference>
<evidence type="ECO:0000313" key="1">
    <source>
        <dbReference type="EMBL" id="ADY52300.1"/>
    </source>
</evidence>
<dbReference type="OrthoDB" id="791795at2"/>
<reference evidence="2" key="2">
    <citation type="submission" date="2011-02" db="EMBL/GenBank/DDBJ databases">
        <title>The complete genome of Pedobacter saltans DSM 12145.</title>
        <authorList>
            <consortium name="US DOE Joint Genome Institute (JGI-PGF)"/>
            <person name="Lucas S."/>
            <person name="Copeland A."/>
            <person name="Lapidus A."/>
            <person name="Bruce D."/>
            <person name="Goodwin L."/>
            <person name="Pitluck S."/>
            <person name="Kyrpides N."/>
            <person name="Mavromatis K."/>
            <person name="Pagani I."/>
            <person name="Ivanova N."/>
            <person name="Ovchinnikova G."/>
            <person name="Lu M."/>
            <person name="Detter J.C."/>
            <person name="Han C."/>
            <person name="Land M."/>
            <person name="Hauser L."/>
            <person name="Markowitz V."/>
            <person name="Cheng J.-F."/>
            <person name="Hugenholtz P."/>
            <person name="Woyke T."/>
            <person name="Wu D."/>
            <person name="Tindall B."/>
            <person name="Pomrenke H.G."/>
            <person name="Brambilla E."/>
            <person name="Klenk H.-P."/>
            <person name="Eisen J.A."/>
        </authorList>
    </citation>
    <scope>NUCLEOTIDE SEQUENCE [LARGE SCALE GENOMIC DNA]</scope>
    <source>
        <strain evidence="2">ATCC 51119 / DSM 12145 / JCM 21818 / LMG 10337 / NBRC 100064 / NCIMB 13643</strain>
    </source>
</reference>
<dbReference type="KEGG" id="psn:Pedsa_1743"/>
<dbReference type="Gene3D" id="3.40.50.1000">
    <property type="entry name" value="HAD superfamily/HAD-like"/>
    <property type="match status" value="1"/>
</dbReference>
<dbReference type="Gene3D" id="1.10.150.520">
    <property type="match status" value="1"/>
</dbReference>
<dbReference type="RefSeq" id="WP_013632791.1">
    <property type="nucleotide sequence ID" value="NC_015177.1"/>
</dbReference>
<protein>
    <recommendedName>
        <fullName evidence="3">Haloacid dehalogenase</fullName>
    </recommendedName>
</protein>
<name>F0S7P0_PSESL</name>
<dbReference type="Proteomes" id="UP000000310">
    <property type="component" value="Chromosome"/>
</dbReference>
<dbReference type="SUPFAM" id="SSF56784">
    <property type="entry name" value="HAD-like"/>
    <property type="match status" value="1"/>
</dbReference>
<gene>
    <name evidence="1" type="ordered locus">Pedsa_1743</name>
</gene>
<dbReference type="eggNOG" id="COG3384">
    <property type="taxonomic scope" value="Bacteria"/>
</dbReference>
<proteinExistence type="predicted"/>
<evidence type="ECO:0000313" key="2">
    <source>
        <dbReference type="Proteomes" id="UP000000310"/>
    </source>
</evidence>
<dbReference type="Pfam" id="PF13419">
    <property type="entry name" value="HAD_2"/>
    <property type="match status" value="1"/>
</dbReference>
<dbReference type="HOGENOM" id="CLU_1365241_0_0_10"/>
<dbReference type="STRING" id="762903.Pedsa_1743"/>
<dbReference type="AlphaFoldDB" id="F0S7P0"/>